<dbReference type="GO" id="GO:0070205">
    <property type="term" value="F:2-succinyl-6-hydroxy-2,4-cyclohexadiene-1-carboxylate synthase activity"/>
    <property type="evidence" value="ECO:0007669"/>
    <property type="project" value="UniProtKB-EC"/>
</dbReference>
<dbReference type="EMBL" id="CADIKI010000005">
    <property type="protein sequence ID" value="CAB3787074.1"/>
    <property type="molecule type" value="Genomic_DNA"/>
</dbReference>
<dbReference type="PANTHER" id="PTHR43798">
    <property type="entry name" value="MONOACYLGLYCEROL LIPASE"/>
    <property type="match status" value="1"/>
</dbReference>
<keyword evidence="2" id="KW-0456">Lyase</keyword>
<dbReference type="PANTHER" id="PTHR43798:SF33">
    <property type="entry name" value="HYDROLASE, PUTATIVE (AFU_ORTHOLOGUE AFUA_2G14860)-RELATED"/>
    <property type="match status" value="1"/>
</dbReference>
<evidence type="ECO:0000313" key="3">
    <source>
        <dbReference type="Proteomes" id="UP000494252"/>
    </source>
</evidence>
<keyword evidence="3" id="KW-1185">Reference proteome</keyword>
<organism evidence="2 3">
    <name type="scientific">Paraburkholderia fynbosensis</name>
    <dbReference type="NCBI Taxonomy" id="1200993"/>
    <lineage>
        <taxon>Bacteria</taxon>
        <taxon>Pseudomonadati</taxon>
        <taxon>Pseudomonadota</taxon>
        <taxon>Betaproteobacteria</taxon>
        <taxon>Burkholderiales</taxon>
        <taxon>Burkholderiaceae</taxon>
        <taxon>Paraburkholderia</taxon>
    </lineage>
</organism>
<evidence type="ECO:0000259" key="1">
    <source>
        <dbReference type="Pfam" id="PF12697"/>
    </source>
</evidence>
<dbReference type="InterPro" id="IPR000073">
    <property type="entry name" value="AB_hydrolase_1"/>
</dbReference>
<reference evidence="2 3" key="1">
    <citation type="submission" date="2020-04" db="EMBL/GenBank/DDBJ databases">
        <authorList>
            <person name="De Canck E."/>
        </authorList>
    </citation>
    <scope>NUCLEOTIDE SEQUENCE [LARGE SCALE GENOMIC DNA]</scope>
    <source>
        <strain evidence="2 3">LMG 27177</strain>
    </source>
</reference>
<dbReference type="SUPFAM" id="SSF53474">
    <property type="entry name" value="alpha/beta-Hydrolases"/>
    <property type="match status" value="1"/>
</dbReference>
<name>A0A6J5FTK5_9BURK</name>
<accession>A0A6J5FTK5</accession>
<dbReference type="AlphaFoldDB" id="A0A6J5FTK5"/>
<dbReference type="InterPro" id="IPR029058">
    <property type="entry name" value="AB_hydrolase_fold"/>
</dbReference>
<dbReference type="GO" id="GO:0016020">
    <property type="term" value="C:membrane"/>
    <property type="evidence" value="ECO:0007669"/>
    <property type="project" value="TreeGrafter"/>
</dbReference>
<dbReference type="Proteomes" id="UP000494252">
    <property type="component" value="Unassembled WGS sequence"/>
</dbReference>
<gene>
    <name evidence="2" type="primary">menH_2</name>
    <name evidence="2" type="ORF">LMG27177_02135</name>
</gene>
<dbReference type="EC" id="4.2.99.20" evidence="2"/>
<feature type="domain" description="AB hydrolase-1" evidence="1">
    <location>
        <begin position="29"/>
        <end position="293"/>
    </location>
</feature>
<dbReference type="InterPro" id="IPR050266">
    <property type="entry name" value="AB_hydrolase_sf"/>
</dbReference>
<dbReference type="Gene3D" id="3.40.50.1820">
    <property type="entry name" value="alpha/beta hydrolase"/>
    <property type="match status" value="1"/>
</dbReference>
<protein>
    <submittedName>
        <fullName evidence="2">2-succinyl-6-hydroxy-2, 4-cyclohexadiene-1-carboxylate synthase</fullName>
        <ecNumber evidence="2">4.2.99.20</ecNumber>
    </submittedName>
</protein>
<dbReference type="Pfam" id="PF12697">
    <property type="entry name" value="Abhydrolase_6"/>
    <property type="match status" value="1"/>
</dbReference>
<sequence>MTLQLEAFIQSGPVRLAVQDHGGIGPVMLLLHGAGRSAADWLPMAHLLTSNRHVIALDLRGHGLSGSGDWNVDLVLKDIRAVLQSYSTTNISIAGHSLGGVLAFLYASRYGGVSQVIDLDGFALLATEYVGLSPEEAAASQERVRAEWVRPQPNLTDKAVAKLEENLIEAYGLSPADSSEIVRRALKPLGNQSHSLHTDMRAIQGIRALYGAFLHDDSFFDLIRSIDAPTLILRANRLSLPAQLPEWHKEMLKAYFLGVQHQTDALQYSNQFSLSVRESSHMMMLEEPVALAAEISRFLTAG</sequence>
<proteinExistence type="predicted"/>
<dbReference type="RefSeq" id="WP_217468592.1">
    <property type="nucleotide sequence ID" value="NZ_CADIKI010000005.1"/>
</dbReference>
<evidence type="ECO:0000313" key="2">
    <source>
        <dbReference type="EMBL" id="CAB3787074.1"/>
    </source>
</evidence>